<dbReference type="EMBL" id="JAPFFM010000017">
    <property type="protein sequence ID" value="KAJ6694593.1"/>
    <property type="molecule type" value="Genomic_DNA"/>
</dbReference>
<accession>A0A9Q0SYY1</accession>
<reference evidence="1" key="2">
    <citation type="journal article" date="2023" name="Int. J. Mol. Sci.">
        <title>De Novo Assembly and Annotation of 11 Diverse Shrub Willow (Salix) Genomes Reveals Novel Gene Organization in Sex-Linked Regions.</title>
        <authorList>
            <person name="Hyden B."/>
            <person name="Feng K."/>
            <person name="Yates T.B."/>
            <person name="Jawdy S."/>
            <person name="Cereghino C."/>
            <person name="Smart L.B."/>
            <person name="Muchero W."/>
        </authorList>
    </citation>
    <scope>NUCLEOTIDE SEQUENCE</scope>
    <source>
        <tissue evidence="1">Shoot tip</tissue>
    </source>
</reference>
<dbReference type="AlphaFoldDB" id="A0A9Q0SYY1"/>
<dbReference type="Proteomes" id="UP001151752">
    <property type="component" value="Chromosome 3"/>
</dbReference>
<proteinExistence type="predicted"/>
<evidence type="ECO:0000313" key="2">
    <source>
        <dbReference type="Proteomes" id="UP001151752"/>
    </source>
</evidence>
<name>A0A9Q0SYY1_9ROSI</name>
<protein>
    <submittedName>
        <fullName evidence="1">Uncharacterized protein</fullName>
    </submittedName>
</protein>
<organism evidence="1 2">
    <name type="scientific">Salix koriyanagi</name>
    <dbReference type="NCBI Taxonomy" id="2511006"/>
    <lineage>
        <taxon>Eukaryota</taxon>
        <taxon>Viridiplantae</taxon>
        <taxon>Streptophyta</taxon>
        <taxon>Embryophyta</taxon>
        <taxon>Tracheophyta</taxon>
        <taxon>Spermatophyta</taxon>
        <taxon>Magnoliopsida</taxon>
        <taxon>eudicotyledons</taxon>
        <taxon>Gunneridae</taxon>
        <taxon>Pentapetalae</taxon>
        <taxon>rosids</taxon>
        <taxon>fabids</taxon>
        <taxon>Malpighiales</taxon>
        <taxon>Salicaceae</taxon>
        <taxon>Saliceae</taxon>
        <taxon>Salix</taxon>
    </lineage>
</organism>
<gene>
    <name evidence="1" type="ORF">OIU74_013839</name>
</gene>
<keyword evidence="2" id="KW-1185">Reference proteome</keyword>
<sequence>MEHYGSTNLHEVDEGAARERNTCMVLPASQPGGSVEWAGGQFISTCERVSGTVLQFSQQFPGHGSVIGV</sequence>
<reference evidence="1" key="1">
    <citation type="submission" date="2022-11" db="EMBL/GenBank/DDBJ databases">
        <authorList>
            <person name="Hyden B.L."/>
            <person name="Feng K."/>
            <person name="Yates T."/>
            <person name="Jawdy S."/>
            <person name="Smart L.B."/>
            <person name="Muchero W."/>
        </authorList>
    </citation>
    <scope>NUCLEOTIDE SEQUENCE</scope>
    <source>
        <tissue evidence="1">Shoot tip</tissue>
    </source>
</reference>
<comment type="caution">
    <text evidence="1">The sequence shown here is derived from an EMBL/GenBank/DDBJ whole genome shotgun (WGS) entry which is preliminary data.</text>
</comment>
<evidence type="ECO:0000313" key="1">
    <source>
        <dbReference type="EMBL" id="KAJ6694593.1"/>
    </source>
</evidence>